<reference evidence="6 7" key="1">
    <citation type="submission" date="2018-06" db="EMBL/GenBank/DDBJ databases">
        <title>Sphaerisporangium craniellae sp. nov., isolated from a marine sponge in the South China Sea.</title>
        <authorList>
            <person name="Li L."/>
        </authorList>
    </citation>
    <scope>NUCLEOTIDE SEQUENCE [LARGE SCALE GENOMIC DNA]</scope>
    <source>
        <strain evidence="6 7">LHW63015</strain>
    </source>
</reference>
<dbReference type="SMART" id="SM00220">
    <property type="entry name" value="S_TKc"/>
    <property type="match status" value="1"/>
</dbReference>
<dbReference type="SUPFAM" id="SSF82171">
    <property type="entry name" value="DPP6 N-terminal domain-like"/>
    <property type="match status" value="1"/>
</dbReference>
<evidence type="ECO:0000256" key="1">
    <source>
        <dbReference type="ARBA" id="ARBA00022679"/>
    </source>
</evidence>
<evidence type="ECO:0000259" key="5">
    <source>
        <dbReference type="PROSITE" id="PS50011"/>
    </source>
</evidence>
<evidence type="ECO:0000256" key="3">
    <source>
        <dbReference type="ARBA" id="ARBA00022777"/>
    </source>
</evidence>
<accession>A0A366LT97</accession>
<evidence type="ECO:0000313" key="7">
    <source>
        <dbReference type="Proteomes" id="UP000253303"/>
    </source>
</evidence>
<keyword evidence="3" id="KW-0418">Kinase</keyword>
<dbReference type="Proteomes" id="UP000253303">
    <property type="component" value="Unassembled WGS sequence"/>
</dbReference>
<dbReference type="Gene3D" id="3.30.200.20">
    <property type="entry name" value="Phosphorylase Kinase, domain 1"/>
    <property type="match status" value="1"/>
</dbReference>
<dbReference type="Pfam" id="PF20703">
    <property type="entry name" value="nSTAND1"/>
    <property type="match status" value="1"/>
</dbReference>
<dbReference type="PANTHER" id="PTHR43289:SF34">
    <property type="entry name" value="SERINE_THREONINE-PROTEIN KINASE YBDM-RELATED"/>
    <property type="match status" value="1"/>
</dbReference>
<dbReference type="PROSITE" id="PS50011">
    <property type="entry name" value="PROTEIN_KINASE_DOM"/>
    <property type="match status" value="1"/>
</dbReference>
<dbReference type="AlphaFoldDB" id="A0A366LT97"/>
<dbReference type="CDD" id="cd14014">
    <property type="entry name" value="STKc_PknB_like"/>
    <property type="match status" value="1"/>
</dbReference>
<evidence type="ECO:0000313" key="6">
    <source>
        <dbReference type="EMBL" id="RBQ16763.1"/>
    </source>
</evidence>
<dbReference type="InterPro" id="IPR049052">
    <property type="entry name" value="nSTAND1"/>
</dbReference>
<dbReference type="InterPro" id="IPR015943">
    <property type="entry name" value="WD40/YVTN_repeat-like_dom_sf"/>
</dbReference>
<keyword evidence="2" id="KW-0547">Nucleotide-binding</keyword>
<proteinExistence type="predicted"/>
<dbReference type="Gene3D" id="2.130.10.10">
    <property type="entry name" value="YVTN repeat-like/Quinoprotein amine dehydrogenase"/>
    <property type="match status" value="3"/>
</dbReference>
<dbReference type="InterPro" id="IPR008271">
    <property type="entry name" value="Ser/Thr_kinase_AS"/>
</dbReference>
<dbReference type="InterPro" id="IPR011044">
    <property type="entry name" value="Quino_amine_DH_bsu"/>
</dbReference>
<dbReference type="EMBL" id="QMEY01000015">
    <property type="protein sequence ID" value="RBQ16763.1"/>
    <property type="molecule type" value="Genomic_DNA"/>
</dbReference>
<gene>
    <name evidence="6" type="ORF">DP939_29300</name>
</gene>
<name>A0A366LT97_9ACTN</name>
<keyword evidence="1" id="KW-0808">Transferase</keyword>
<feature type="domain" description="Protein kinase" evidence="5">
    <location>
        <begin position="69"/>
        <end position="308"/>
    </location>
</feature>
<dbReference type="InterPro" id="IPR000719">
    <property type="entry name" value="Prot_kinase_dom"/>
</dbReference>
<sequence length="1154" mass="122636">MRPDRERFGNLWSSACRNVGQTARSGAPRGWGRSKSVMRKWGFGRNFVRDERIKPSVLIEGDPQRLGRYWLAGRLGAGGQGVVYEAYTEDGRRVAIKVLHGDQVAQLGREAAAAQRVASFCTAPIIEAELEGPRPYIVSEYVEGPSLRTAGRIFAGDDLHRLATAIATALTAIHDAGVIHRDLKPDNVLLGPDGPRVIDFGIARTAEMSLTATGVVSGTPTYMAPEVFIGQRADASADVFAWGAVVVFAATGRDPFHAESLGSVMHQVLSATPDLSALPRTLRRLVSSALAKEPAQRPTARELLLALVSGDGDLDTSRLLAQGGHRAAGIGARGHDPALGTLAEQAYTMLDPAERELAPEVFLRLVTVDEEGELSVRHAELAELVEGRAPHEVAAVRRILAAFGYLLARQDSGVRLARPALPQAWPRYRRWIETNRDGLAVHRQILAAARRWEAAGRRDGDLFQGSSLENALQWAATARRDITLSPIERDFLSAAAVLARRRARRTRLASLSLGGLLVIALVAGGLAVQQSAVADDRAEQIARQLTRSEAARLAAVAATTRGSDPHQAMLASVAAWRLDGTPATRAALVASLAQRETAMFRDPSAAGDTVRTLGADGRTLISADSTATRVWDVRNGRLLRTLGARSAEPMDSVTLSPSGRVLVIVTARRAAAVDLLSGRLISDHAFPTAKDFLDERVDVAFEREGSVLLEEADRRTRWDLRTGAAQELGPAPAGTFSRDGVWRAARRGRHLELTDLRTGAKDFIGDTDGAGTQGTWNGGAAVFGAGLVATVTSRSVQFWRRADTQLLTTVQIRGDGEAVQGAFDGSTFRYLLGDQVFSVNVADLTTTDDDHFAGTAALSGDGRLVVRDGALWAVGGRKAGALPEAEHAVFSPDSRFVATYGPGVRIVDTASAAVQGTLRTSAVQAAFSPDGARLAVVTEKGGVELWDRRARRRVWSADAGAAKYAAFSSDGRTLVVAGDRLHLLETAGGKALGSAFGGGGRNAEGVRAYFTRSGKAVVVLDARRRMTVWDLATRRRLATARGFGAPAAYSPREDLLATFQVGGRVRLVEVMSGTDLGALPDQGGGQDPEVGQPLDVAFTGDGSAVLTVDGSGAVRRHAVGGEALAAAVCAKAGGLNAAQWREIVPTLPYRKACP</sequence>
<organism evidence="6 7">
    <name type="scientific">Spongiactinospora rosea</name>
    <dbReference type="NCBI Taxonomy" id="2248750"/>
    <lineage>
        <taxon>Bacteria</taxon>
        <taxon>Bacillati</taxon>
        <taxon>Actinomycetota</taxon>
        <taxon>Actinomycetes</taxon>
        <taxon>Streptosporangiales</taxon>
        <taxon>Streptosporangiaceae</taxon>
        <taxon>Spongiactinospora</taxon>
    </lineage>
</organism>
<protein>
    <recommendedName>
        <fullName evidence="5">Protein kinase domain-containing protein</fullName>
    </recommendedName>
</protein>
<dbReference type="PANTHER" id="PTHR43289">
    <property type="entry name" value="MITOGEN-ACTIVATED PROTEIN KINASE KINASE KINASE 20-RELATED"/>
    <property type="match status" value="1"/>
</dbReference>
<evidence type="ECO:0000256" key="4">
    <source>
        <dbReference type="ARBA" id="ARBA00022840"/>
    </source>
</evidence>
<dbReference type="GO" id="GO:0005524">
    <property type="term" value="F:ATP binding"/>
    <property type="evidence" value="ECO:0007669"/>
    <property type="project" value="UniProtKB-KW"/>
</dbReference>
<dbReference type="PROSITE" id="PS00108">
    <property type="entry name" value="PROTEIN_KINASE_ST"/>
    <property type="match status" value="1"/>
</dbReference>
<dbReference type="SUPFAM" id="SSF50969">
    <property type="entry name" value="YVTN repeat-like/Quinoprotein amine dehydrogenase"/>
    <property type="match status" value="1"/>
</dbReference>
<evidence type="ECO:0000256" key="2">
    <source>
        <dbReference type="ARBA" id="ARBA00022741"/>
    </source>
</evidence>
<keyword evidence="7" id="KW-1185">Reference proteome</keyword>
<keyword evidence="4" id="KW-0067">ATP-binding</keyword>
<dbReference type="Gene3D" id="1.10.510.10">
    <property type="entry name" value="Transferase(Phosphotransferase) domain 1"/>
    <property type="match status" value="1"/>
</dbReference>
<comment type="caution">
    <text evidence="6">The sequence shown here is derived from an EMBL/GenBank/DDBJ whole genome shotgun (WGS) entry which is preliminary data.</text>
</comment>
<dbReference type="InterPro" id="IPR011009">
    <property type="entry name" value="Kinase-like_dom_sf"/>
</dbReference>
<dbReference type="GO" id="GO:0004674">
    <property type="term" value="F:protein serine/threonine kinase activity"/>
    <property type="evidence" value="ECO:0007669"/>
    <property type="project" value="TreeGrafter"/>
</dbReference>
<dbReference type="SUPFAM" id="SSF56112">
    <property type="entry name" value="Protein kinase-like (PK-like)"/>
    <property type="match status" value="1"/>
</dbReference>
<dbReference type="Pfam" id="PF00069">
    <property type="entry name" value="Pkinase"/>
    <property type="match status" value="1"/>
</dbReference>